<feature type="domain" description="F-box" evidence="2">
    <location>
        <begin position="7"/>
        <end position="53"/>
    </location>
</feature>
<feature type="region of interest" description="Disordered" evidence="1">
    <location>
        <begin position="92"/>
        <end position="113"/>
    </location>
</feature>
<dbReference type="Gene3D" id="1.20.1280.50">
    <property type="match status" value="1"/>
</dbReference>
<keyword evidence="4" id="KW-1185">Reference proteome</keyword>
<dbReference type="SUPFAM" id="SSF81383">
    <property type="entry name" value="F-box domain"/>
    <property type="match status" value="1"/>
</dbReference>
<dbReference type="GO" id="GO:0000209">
    <property type="term" value="P:protein polyubiquitination"/>
    <property type="evidence" value="ECO:0007669"/>
    <property type="project" value="TreeGrafter"/>
</dbReference>
<dbReference type="AlphaFoldDB" id="A0AAJ0FSX8"/>
<dbReference type="PANTHER" id="PTHR13252">
    <property type="entry name" value="F-BOX ONLY PROTEIN 28"/>
    <property type="match status" value="1"/>
</dbReference>
<organism evidence="3 4">
    <name type="scientific">Conoideocrella luteorostrata</name>
    <dbReference type="NCBI Taxonomy" id="1105319"/>
    <lineage>
        <taxon>Eukaryota</taxon>
        <taxon>Fungi</taxon>
        <taxon>Dikarya</taxon>
        <taxon>Ascomycota</taxon>
        <taxon>Pezizomycotina</taxon>
        <taxon>Sordariomycetes</taxon>
        <taxon>Hypocreomycetidae</taxon>
        <taxon>Hypocreales</taxon>
        <taxon>Clavicipitaceae</taxon>
        <taxon>Conoideocrella</taxon>
    </lineage>
</organism>
<dbReference type="InterPro" id="IPR039719">
    <property type="entry name" value="FBXO28"/>
</dbReference>
<accession>A0AAJ0FSX8</accession>
<name>A0AAJ0FSX8_9HYPO</name>
<dbReference type="SMART" id="SM00256">
    <property type="entry name" value="FBOX"/>
    <property type="match status" value="1"/>
</dbReference>
<evidence type="ECO:0000256" key="1">
    <source>
        <dbReference type="SAM" id="MobiDB-lite"/>
    </source>
</evidence>
<dbReference type="SUPFAM" id="SSF82171">
    <property type="entry name" value="DPP6 N-terminal domain-like"/>
    <property type="match status" value="1"/>
</dbReference>
<dbReference type="EMBL" id="JASWJB010000482">
    <property type="protein sequence ID" value="KAK2590128.1"/>
    <property type="molecule type" value="Genomic_DNA"/>
</dbReference>
<evidence type="ECO:0000313" key="4">
    <source>
        <dbReference type="Proteomes" id="UP001251528"/>
    </source>
</evidence>
<dbReference type="PANTHER" id="PTHR13252:SF9">
    <property type="entry name" value="F-BOX ONLY PROTEIN 28"/>
    <property type="match status" value="1"/>
</dbReference>
<dbReference type="InterPro" id="IPR001810">
    <property type="entry name" value="F-box_dom"/>
</dbReference>
<dbReference type="Pfam" id="PF12937">
    <property type="entry name" value="F-box-like"/>
    <property type="match status" value="1"/>
</dbReference>
<dbReference type="Proteomes" id="UP001251528">
    <property type="component" value="Unassembled WGS sequence"/>
</dbReference>
<proteinExistence type="predicted"/>
<gene>
    <name evidence="3" type="ORF">QQS21_012196</name>
</gene>
<sequence>MASLEKKTQLDQLPREIQLKVLNHLEPCHIKTLQLVSQSLRKLCLDDVLWKRICFGKSSWYQCLKSHRKSTFGPAENANRAGDELVQSCNKSRSSSHSSVRQREQQDEANWDPAFPGEQVSWYDEYIQRHASTSVNWLECPRMRGRSHEAVIEARGMALYSPYDGNDGRGTMLAVSPLDDGSVCLWDVKGTRGRQGGIVSRSKPDILFVDGPGSQNSQRSKRIDTGVTECVSVSNNGHRAFFAVQSHLIEVDLHRLEVVRRESFEWSITSLSDVHDGVPLTVGTSLAIYLHDFRTRATGRHDVVERLDEPALNNDVVRALFDPKPLPPYAPLSQPTPISILHLPQPGSHDLVSNDIYVSGRFTNILHYDRRKFPTVAGSIWSGARIKSLAALPYPFSSVESEIRRQAGLSPERIAQSRNEGQGRTLIAGGAYNSKGSLEIYGLGSASATDDEPTLQTSAMQNRYTAAPSTILSVTNHGTKIAFSDGSGFLKWFERDGCTECRRIKIGPPTSDDMARKILSTESTRGGNRQNDDNILLWTGEKLGMVSFSTSPHFDSKTFEVQDPKLNVEVEKKRHEYSLRMQRALSQQTNELNFIGSLAGRTI</sequence>
<evidence type="ECO:0000313" key="3">
    <source>
        <dbReference type="EMBL" id="KAK2590128.1"/>
    </source>
</evidence>
<reference evidence="3" key="1">
    <citation type="submission" date="2023-06" db="EMBL/GenBank/DDBJ databases">
        <title>Conoideocrella luteorostrata (Hypocreales: Clavicipitaceae), a potential biocontrol fungus for elongate hemlock scale in United States Christmas tree production areas.</title>
        <authorList>
            <person name="Barrett H."/>
            <person name="Lovett B."/>
            <person name="Macias A.M."/>
            <person name="Stajich J.E."/>
            <person name="Kasson M.T."/>
        </authorList>
    </citation>
    <scope>NUCLEOTIDE SEQUENCE</scope>
    <source>
        <strain evidence="3">ARSEF 14590</strain>
    </source>
</reference>
<dbReference type="PROSITE" id="PS50181">
    <property type="entry name" value="FBOX"/>
    <property type="match status" value="1"/>
</dbReference>
<evidence type="ECO:0000259" key="2">
    <source>
        <dbReference type="PROSITE" id="PS50181"/>
    </source>
</evidence>
<comment type="caution">
    <text evidence="3">The sequence shown here is derived from an EMBL/GenBank/DDBJ whole genome shotgun (WGS) entry which is preliminary data.</text>
</comment>
<protein>
    <recommendedName>
        <fullName evidence="2">F-box domain-containing protein</fullName>
    </recommendedName>
</protein>
<dbReference type="InterPro" id="IPR036047">
    <property type="entry name" value="F-box-like_dom_sf"/>
</dbReference>